<keyword evidence="3 6" id="KW-0812">Transmembrane</keyword>
<evidence type="ECO:0000256" key="2">
    <source>
        <dbReference type="ARBA" id="ARBA00022475"/>
    </source>
</evidence>
<feature type="transmembrane region" description="Helical" evidence="6">
    <location>
        <begin position="213"/>
        <end position="231"/>
    </location>
</feature>
<feature type="transmembrane region" description="Helical" evidence="6">
    <location>
        <begin position="91"/>
        <end position="114"/>
    </location>
</feature>
<keyword evidence="5 6" id="KW-0472">Membrane</keyword>
<dbReference type="CDD" id="cd06579">
    <property type="entry name" value="TM_PBP1_transp_AraH_like"/>
    <property type="match status" value="1"/>
</dbReference>
<dbReference type="InterPro" id="IPR001851">
    <property type="entry name" value="ABC_transp_permease"/>
</dbReference>
<dbReference type="PANTHER" id="PTHR32196:SF72">
    <property type="entry name" value="RIBOSE IMPORT PERMEASE PROTEIN RBSC"/>
    <property type="match status" value="1"/>
</dbReference>
<dbReference type="EMBL" id="DF820469">
    <property type="protein sequence ID" value="GAK59279.1"/>
    <property type="molecule type" value="Genomic_DNA"/>
</dbReference>
<dbReference type="AlphaFoldDB" id="A0A081C3X4"/>
<protein>
    <submittedName>
        <fullName evidence="7">Inner-membrane translocator</fullName>
    </submittedName>
</protein>
<proteinExistence type="predicted"/>
<evidence type="ECO:0000256" key="1">
    <source>
        <dbReference type="ARBA" id="ARBA00004651"/>
    </source>
</evidence>
<accession>A0A081C3X4</accession>
<feature type="transmembrane region" description="Helical" evidence="6">
    <location>
        <begin position="290"/>
        <end position="312"/>
    </location>
</feature>
<evidence type="ECO:0000256" key="5">
    <source>
        <dbReference type="ARBA" id="ARBA00023136"/>
    </source>
</evidence>
<sequence>MKLTKTLFERTEFTVLTFIFLIGLFLSLATNTFLTFNNLMNILLDISGIAIASIGITMVIITGGIDVSTGAILGVTAFFVGKLVETGANPVITVFVAIVVGALLGSINGALVSYGNIPPIITTLGTMNIYRAATFTLLQGKWINLLQAPQTITPIGLGRVSGIPVPFLIALVLITIASYFLYKRATGRYIYAIGGGLEAARLAGININSVRVFIYGLTGVVVAMSSVIYVARTKIVQANTGSGFELDVIAATVLGGTSILGGKGSVVGSLLGALLVGMIKNGLTLMSRHISGFMEGMVVGTLIIVMVLIDIYRKKRTVN</sequence>
<dbReference type="PANTHER" id="PTHR32196">
    <property type="entry name" value="ABC TRANSPORTER PERMEASE PROTEIN YPHD-RELATED-RELATED"/>
    <property type="match status" value="1"/>
</dbReference>
<dbReference type="Pfam" id="PF02653">
    <property type="entry name" value="BPD_transp_2"/>
    <property type="match status" value="1"/>
</dbReference>
<feature type="transmembrane region" description="Helical" evidence="6">
    <location>
        <begin position="163"/>
        <end position="182"/>
    </location>
</feature>
<reference evidence="7" key="1">
    <citation type="journal article" date="2015" name="PeerJ">
        <title>First genomic representation of candidate bacterial phylum KSB3 points to enhanced environmental sensing as a trigger of wastewater bulking.</title>
        <authorList>
            <person name="Sekiguchi Y."/>
            <person name="Ohashi A."/>
            <person name="Parks D.H."/>
            <person name="Yamauchi T."/>
            <person name="Tyson G.W."/>
            <person name="Hugenholtz P."/>
        </authorList>
    </citation>
    <scope>NUCLEOTIDE SEQUENCE [LARGE SCALE GENOMIC DNA]</scope>
</reference>
<name>A0A081C3X4_VECG1</name>
<evidence type="ECO:0000256" key="4">
    <source>
        <dbReference type="ARBA" id="ARBA00022989"/>
    </source>
</evidence>
<keyword evidence="8" id="KW-1185">Reference proteome</keyword>
<comment type="subcellular location">
    <subcellularLocation>
        <location evidence="1">Cell membrane</location>
        <topology evidence="1">Multi-pass membrane protein</topology>
    </subcellularLocation>
</comment>
<gene>
    <name evidence="7" type="ORF">U27_06256</name>
</gene>
<evidence type="ECO:0000313" key="8">
    <source>
        <dbReference type="Proteomes" id="UP000030661"/>
    </source>
</evidence>
<organism evidence="7">
    <name type="scientific">Vecturithrix granuli</name>
    <dbReference type="NCBI Taxonomy" id="1499967"/>
    <lineage>
        <taxon>Bacteria</taxon>
        <taxon>Candidatus Moduliflexota</taxon>
        <taxon>Candidatus Vecturitrichia</taxon>
        <taxon>Candidatus Vecturitrichales</taxon>
        <taxon>Candidatus Vecturitrichaceae</taxon>
        <taxon>Candidatus Vecturithrix</taxon>
    </lineage>
</organism>
<evidence type="ECO:0000313" key="7">
    <source>
        <dbReference type="EMBL" id="GAK59279.1"/>
    </source>
</evidence>
<keyword evidence="4 6" id="KW-1133">Transmembrane helix</keyword>
<feature type="transmembrane region" description="Helical" evidence="6">
    <location>
        <begin position="12"/>
        <end position="34"/>
    </location>
</feature>
<dbReference type="HOGENOM" id="CLU_028880_0_1_0"/>
<feature type="transmembrane region" description="Helical" evidence="6">
    <location>
        <begin position="252"/>
        <end position="278"/>
    </location>
</feature>
<evidence type="ECO:0000256" key="6">
    <source>
        <dbReference type="SAM" id="Phobius"/>
    </source>
</evidence>
<dbReference type="eggNOG" id="COG1172">
    <property type="taxonomic scope" value="Bacteria"/>
</dbReference>
<dbReference type="STRING" id="1499967.U27_06256"/>
<dbReference type="Proteomes" id="UP000030661">
    <property type="component" value="Unassembled WGS sequence"/>
</dbReference>
<keyword evidence="2" id="KW-1003">Cell membrane</keyword>
<evidence type="ECO:0000256" key="3">
    <source>
        <dbReference type="ARBA" id="ARBA00022692"/>
    </source>
</evidence>
<dbReference type="GO" id="GO:0005886">
    <property type="term" value="C:plasma membrane"/>
    <property type="evidence" value="ECO:0007669"/>
    <property type="project" value="UniProtKB-SubCell"/>
</dbReference>
<feature type="transmembrane region" description="Helical" evidence="6">
    <location>
        <begin position="46"/>
        <end position="79"/>
    </location>
</feature>
<dbReference type="GO" id="GO:0022857">
    <property type="term" value="F:transmembrane transporter activity"/>
    <property type="evidence" value="ECO:0007669"/>
    <property type="project" value="InterPro"/>
</dbReference>